<accession>A0ABU0BYZ9</accession>
<proteinExistence type="predicted"/>
<comment type="caution">
    <text evidence="1">The sequence shown here is derived from an EMBL/GenBank/DDBJ whole genome shotgun (WGS) entry which is preliminary data.</text>
</comment>
<organism evidence="1 2">
    <name type="scientific">Pararhizobium capsulatum DSM 1112</name>
    <dbReference type="NCBI Taxonomy" id="1121113"/>
    <lineage>
        <taxon>Bacteria</taxon>
        <taxon>Pseudomonadati</taxon>
        <taxon>Pseudomonadota</taxon>
        <taxon>Alphaproteobacteria</taxon>
        <taxon>Hyphomicrobiales</taxon>
        <taxon>Rhizobiaceae</taxon>
        <taxon>Rhizobium/Agrobacterium group</taxon>
        <taxon>Pararhizobium</taxon>
    </lineage>
</organism>
<evidence type="ECO:0000313" key="1">
    <source>
        <dbReference type="EMBL" id="MDQ0323474.1"/>
    </source>
</evidence>
<protein>
    <submittedName>
        <fullName evidence="1">Uncharacterized protein</fullName>
    </submittedName>
</protein>
<evidence type="ECO:0000313" key="2">
    <source>
        <dbReference type="Proteomes" id="UP001230207"/>
    </source>
</evidence>
<keyword evidence="2" id="KW-1185">Reference proteome</keyword>
<gene>
    <name evidence="1" type="ORF">QO002_005680</name>
</gene>
<name>A0ABU0BYZ9_9HYPH</name>
<reference evidence="1 2" key="1">
    <citation type="submission" date="2023-07" db="EMBL/GenBank/DDBJ databases">
        <title>Genomic Encyclopedia of Type Strains, Phase IV (KMG-IV): sequencing the most valuable type-strain genomes for metagenomic binning, comparative biology and taxonomic classification.</title>
        <authorList>
            <person name="Goeker M."/>
        </authorList>
    </citation>
    <scope>NUCLEOTIDE SEQUENCE [LARGE SCALE GENOMIC DNA]</scope>
    <source>
        <strain evidence="1 2">DSM 1112</strain>
    </source>
</reference>
<sequence length="41" mass="4590">MLFDLLVSLVPLVGFGLQMFQDSPGNNYGYVVRRLAILFVS</sequence>
<dbReference type="Proteomes" id="UP001230207">
    <property type="component" value="Unassembled WGS sequence"/>
</dbReference>
<dbReference type="EMBL" id="JAUSVF010000003">
    <property type="protein sequence ID" value="MDQ0323474.1"/>
    <property type="molecule type" value="Genomic_DNA"/>
</dbReference>